<dbReference type="PANTHER" id="PTHR37023:SF1">
    <property type="entry name" value="ISSOD25 TRANSPOSASE TNPA_ISSOD25"/>
    <property type="match status" value="1"/>
</dbReference>
<keyword evidence="5" id="KW-1185">Reference proteome</keyword>
<evidence type="ECO:0000259" key="2">
    <source>
        <dbReference type="Pfam" id="PF14319"/>
    </source>
</evidence>
<dbReference type="Proteomes" id="UP000648482">
    <property type="component" value="Unassembled WGS sequence"/>
</dbReference>
<dbReference type="EMBL" id="AQGU01000029">
    <property type="protein sequence ID" value="MBE0361619.1"/>
    <property type="molecule type" value="Genomic_DNA"/>
</dbReference>
<accession>A0ABR9E460</accession>
<proteinExistence type="predicted"/>
<feature type="domain" description="Transposase IS801/IS1294" evidence="1">
    <location>
        <begin position="141"/>
        <end position="307"/>
    </location>
</feature>
<sequence length="374" mass="42759">MATTHHVADVLAQHLSNYKEIHALTYQQQRVCQHIQDCRTVKLGAQQWQCDRCEHNKTVYCACRDRHCPQCQGHVSEQWSEQQSKDVINAPYFHLVFTLPHELNGLARQYPREIYSCLFHAVWQTLSQFAQRKKQLQGTLGMTAVLHTWGQSFAQHIHLHCLIPGGVLTSSGEWRGVKKPYLFAVKALATVFRAKMLAAIRAHKLMIPQSELLMKKSWCVHSKVNLTEPKTVLKYLGRYTRKGMLHEGRLKQVTKESVTFSYKDYRDSKIKRMTLTGIEFIRRYLLHVLPSGFMRIRHYGFLASACRAKKRDIISAQIGKYEAVNQGKSETPVPVSVNWPCPSCKQGRLILKSLCIKDAKIDGLATGSIIMNSG</sequence>
<dbReference type="RefSeq" id="WP_226894566.1">
    <property type="nucleotide sequence ID" value="NZ_AQGU01000029.1"/>
</dbReference>
<evidence type="ECO:0000313" key="4">
    <source>
        <dbReference type="EMBL" id="MBE0361619.1"/>
    </source>
</evidence>
<dbReference type="PANTHER" id="PTHR37023">
    <property type="entry name" value="TRANSPOSASE"/>
    <property type="match status" value="1"/>
</dbReference>
<dbReference type="Pfam" id="PF04986">
    <property type="entry name" value="Y2_Tnp"/>
    <property type="match status" value="1"/>
</dbReference>
<evidence type="ECO:0000313" key="3">
    <source>
        <dbReference type="EMBL" id="MBE0361402.1"/>
    </source>
</evidence>
<protein>
    <recommendedName>
        <fullName evidence="6">IS91 family transposase</fullName>
    </recommendedName>
</protein>
<feature type="domain" description="Transposase zinc-binding" evidence="2">
    <location>
        <begin position="11"/>
        <end position="99"/>
    </location>
</feature>
<gene>
    <name evidence="3" type="ORF">PALI_b0365</name>
    <name evidence="4" type="ORF">PALI_b0619</name>
</gene>
<name>A0ABR9E460_9GAMM</name>
<evidence type="ECO:0000259" key="1">
    <source>
        <dbReference type="Pfam" id="PF04986"/>
    </source>
</evidence>
<dbReference type="InterPro" id="IPR007069">
    <property type="entry name" value="Transposase_32"/>
</dbReference>
<dbReference type="NCBIfam" id="NF033538">
    <property type="entry name" value="transpos_IS91"/>
    <property type="match status" value="1"/>
</dbReference>
<evidence type="ECO:0000313" key="5">
    <source>
        <dbReference type="Proteomes" id="UP000648482"/>
    </source>
</evidence>
<dbReference type="InterPro" id="IPR026889">
    <property type="entry name" value="Zn_Tnp"/>
</dbReference>
<dbReference type="EMBL" id="AQGU01000029">
    <property type="protein sequence ID" value="MBE0361402.1"/>
    <property type="molecule type" value="Genomic_DNA"/>
</dbReference>
<dbReference type="Pfam" id="PF14319">
    <property type="entry name" value="Zn_Tnp_IS91"/>
    <property type="match status" value="1"/>
</dbReference>
<reference evidence="3 5" key="1">
    <citation type="submission" date="2015-06" db="EMBL/GenBank/DDBJ databases">
        <title>Genome sequence of Pseudoalteromonas aliena.</title>
        <authorList>
            <person name="Xie B.-B."/>
            <person name="Rong J.-C."/>
            <person name="Qin Q.-L."/>
            <person name="Zhang Y.-Z."/>
        </authorList>
    </citation>
    <scope>NUCLEOTIDE SEQUENCE [LARGE SCALE GENOMIC DNA]</scope>
    <source>
        <strain evidence="3 5">SW19</strain>
    </source>
</reference>
<organism evidence="3 5">
    <name type="scientific">Pseudoalteromonas aliena SW19</name>
    <dbReference type="NCBI Taxonomy" id="1314866"/>
    <lineage>
        <taxon>Bacteria</taxon>
        <taxon>Pseudomonadati</taxon>
        <taxon>Pseudomonadota</taxon>
        <taxon>Gammaproteobacteria</taxon>
        <taxon>Alteromonadales</taxon>
        <taxon>Pseudoalteromonadaceae</taxon>
        <taxon>Pseudoalteromonas</taxon>
    </lineage>
</organism>
<dbReference type="InterPro" id="IPR054832">
    <property type="entry name" value="transpos_IS91"/>
</dbReference>
<evidence type="ECO:0008006" key="6">
    <source>
        <dbReference type="Google" id="ProtNLM"/>
    </source>
</evidence>
<comment type="caution">
    <text evidence="3">The sequence shown here is derived from an EMBL/GenBank/DDBJ whole genome shotgun (WGS) entry which is preliminary data.</text>
</comment>